<gene>
    <name evidence="9" type="ORF">CCH79_00016666</name>
</gene>
<keyword evidence="10" id="KW-1185">Reference proteome</keyword>
<dbReference type="EMBL" id="NHOQ01000168">
    <property type="protein sequence ID" value="PWA32470.1"/>
    <property type="molecule type" value="Genomic_DNA"/>
</dbReference>
<evidence type="ECO:0000259" key="7">
    <source>
        <dbReference type="Pfam" id="PF07773"/>
    </source>
</evidence>
<comment type="subunit">
    <text evidence="2">Part of the tectonic-like complex (also named B9 complex).</text>
</comment>
<feature type="region of interest" description="Disordered" evidence="6">
    <location>
        <begin position="580"/>
        <end position="611"/>
    </location>
</feature>
<dbReference type="Pfam" id="PF07773">
    <property type="entry name" value="TCTN_DUF1619"/>
    <property type="match status" value="2"/>
</dbReference>
<keyword evidence="5" id="KW-0325">Glycoprotein</keyword>
<reference evidence="9 10" key="1">
    <citation type="journal article" date="2018" name="G3 (Bethesda)">
        <title>A High-Quality Reference Genome for the Invasive Mosquitofish Gambusia affinis Using a Chicago Library.</title>
        <authorList>
            <person name="Hoffberg S.L."/>
            <person name="Troendle N.J."/>
            <person name="Glenn T.C."/>
            <person name="Mahmud O."/>
            <person name="Louha S."/>
            <person name="Chalopin D."/>
            <person name="Bennetzen J.L."/>
            <person name="Mauricio R."/>
        </authorList>
    </citation>
    <scope>NUCLEOTIDE SEQUENCE [LARGE SCALE GENOMIC DNA]</scope>
    <source>
        <strain evidence="9">NE01/NJP1002.9</strain>
        <tissue evidence="9">Muscle</tissue>
    </source>
</reference>
<dbReference type="PANTHER" id="PTHR14611">
    <property type="entry name" value="TECTONIC FAMILY MEMBER"/>
    <property type="match status" value="1"/>
</dbReference>
<evidence type="ECO:0000256" key="6">
    <source>
        <dbReference type="SAM" id="MobiDB-lite"/>
    </source>
</evidence>
<dbReference type="Proteomes" id="UP000250572">
    <property type="component" value="Unassembled WGS sequence"/>
</dbReference>
<evidence type="ECO:0000256" key="1">
    <source>
        <dbReference type="ARBA" id="ARBA00007633"/>
    </source>
</evidence>
<dbReference type="InterPro" id="IPR057724">
    <property type="entry name" value="TCTN1-3_N"/>
</dbReference>
<evidence type="ECO:0000259" key="8">
    <source>
        <dbReference type="Pfam" id="PF25752"/>
    </source>
</evidence>
<evidence type="ECO:0000313" key="10">
    <source>
        <dbReference type="Proteomes" id="UP000250572"/>
    </source>
</evidence>
<feature type="region of interest" description="Disordered" evidence="6">
    <location>
        <begin position="37"/>
        <end position="64"/>
    </location>
</feature>
<dbReference type="Pfam" id="PF25752">
    <property type="entry name" value="DUF1619_N"/>
    <property type="match status" value="1"/>
</dbReference>
<feature type="compositionally biased region" description="Polar residues" evidence="6">
    <location>
        <begin position="37"/>
        <end position="58"/>
    </location>
</feature>
<dbReference type="GO" id="GO:0036038">
    <property type="term" value="C:MKS complex"/>
    <property type="evidence" value="ECO:0007669"/>
    <property type="project" value="TreeGrafter"/>
</dbReference>
<dbReference type="InterPro" id="IPR040354">
    <property type="entry name" value="TCTN1-3"/>
</dbReference>
<dbReference type="PANTHER" id="PTHR14611:SF1">
    <property type="entry name" value="TECTONIC-1"/>
    <property type="match status" value="1"/>
</dbReference>
<name>A0A315WTB5_GAMAF</name>
<evidence type="ECO:0000256" key="3">
    <source>
        <dbReference type="ARBA" id="ARBA00022729"/>
    </source>
</evidence>
<dbReference type="GO" id="GO:1904491">
    <property type="term" value="P:protein localization to ciliary transition zone"/>
    <property type="evidence" value="ECO:0007669"/>
    <property type="project" value="TreeGrafter"/>
</dbReference>
<keyword evidence="4" id="KW-0970">Cilium biogenesis/degradation</keyword>
<feature type="domain" description="Tectonic-1-3 N-terminal" evidence="8">
    <location>
        <begin position="83"/>
        <end position="180"/>
    </location>
</feature>
<proteinExistence type="inferred from homology"/>
<organism evidence="9 10">
    <name type="scientific">Gambusia affinis</name>
    <name type="common">Western mosquitofish</name>
    <name type="synonym">Heterandria affinis</name>
    <dbReference type="NCBI Taxonomy" id="33528"/>
    <lineage>
        <taxon>Eukaryota</taxon>
        <taxon>Metazoa</taxon>
        <taxon>Chordata</taxon>
        <taxon>Craniata</taxon>
        <taxon>Vertebrata</taxon>
        <taxon>Euteleostomi</taxon>
        <taxon>Actinopterygii</taxon>
        <taxon>Neopterygii</taxon>
        <taxon>Teleostei</taxon>
        <taxon>Neoteleostei</taxon>
        <taxon>Acanthomorphata</taxon>
        <taxon>Ovalentaria</taxon>
        <taxon>Atherinomorphae</taxon>
        <taxon>Cyprinodontiformes</taxon>
        <taxon>Poeciliidae</taxon>
        <taxon>Poeciliinae</taxon>
        <taxon>Gambusia</taxon>
    </lineage>
</organism>
<dbReference type="InterPro" id="IPR011677">
    <property type="entry name" value="TCTN1-3_dom"/>
</dbReference>
<keyword evidence="3" id="KW-0732">Signal</keyword>
<evidence type="ECO:0000256" key="2">
    <source>
        <dbReference type="ARBA" id="ARBA00011495"/>
    </source>
</evidence>
<feature type="domain" description="Tectonic-1-3" evidence="7">
    <location>
        <begin position="213"/>
        <end position="379"/>
    </location>
</feature>
<dbReference type="GO" id="GO:0060271">
    <property type="term" value="P:cilium assembly"/>
    <property type="evidence" value="ECO:0007669"/>
    <property type="project" value="TreeGrafter"/>
</dbReference>
<accession>A0A315WTB5</accession>
<feature type="compositionally biased region" description="Acidic residues" evidence="6">
    <location>
        <begin position="602"/>
        <end position="611"/>
    </location>
</feature>
<evidence type="ECO:0000256" key="4">
    <source>
        <dbReference type="ARBA" id="ARBA00022794"/>
    </source>
</evidence>
<dbReference type="STRING" id="33528.ENSGAFP00000029071"/>
<sequence>MSVRDDERQIKSSPDSGYNLHRAVIRQIILVTSAVSATSNSNGPGKENSTNRYNQDNCTEPTVTPTELLPDSDTLLLSVAGADRLCPCDENTAVCDMNCCCDRECNEDDVALFTSCTVTTVRSGSKQLCSQDVAVYSLRTDVFGYLVLQSSVQRETNYDILCIWSQNRFDGLSFPSLSLPTGDNFDSLFSQFVGFIFDSESVGEGRPAEVQASSGYQFGDVLATAELSGQKGIFCLPAPGVTADCVNSSPAAFLKDQSSRCSQRLALDGDCSSLQALRVDTYTNVQLLAVVPVDVASVILQSIEGAQTELTVSDGENLLPVLTTSSGCANVVLKAVYVIKYNSSGELVNASVSLVLGFVNTSRTPNSLQQEFQVMYLQVDGGEPAVHYSGNPGYVVGMPLVSGDRATEYPCSYGRSINLRDTLSLLQSTKDQDCLKGPHQRSPVLFGQDYILEDITNCSLVSQSLLNVLRGPSPPQYVASFGNSRLENVLDWVPISMNPMEAQSCNIPLSLHLEIEWTKYGSLVNPQAQIVSIREMIETNQSSLVLLSGGSSIVPVRSSVAFIPVSAAAVPDMGVPLTVDNSGYPPKSQQDEETHSIKGILMEDENDVQHK</sequence>
<dbReference type="AlphaFoldDB" id="A0A315WTB5"/>
<feature type="domain" description="Tectonic-1-3" evidence="7">
    <location>
        <begin position="390"/>
        <end position="540"/>
    </location>
</feature>
<protein>
    <submittedName>
        <fullName evidence="9">Uncharacterized protein</fullName>
    </submittedName>
</protein>
<evidence type="ECO:0000313" key="9">
    <source>
        <dbReference type="EMBL" id="PWA32470.1"/>
    </source>
</evidence>
<comment type="caution">
    <text evidence="9">The sequence shown here is derived from an EMBL/GenBank/DDBJ whole genome shotgun (WGS) entry which is preliminary data.</text>
</comment>
<evidence type="ECO:0000256" key="5">
    <source>
        <dbReference type="ARBA" id="ARBA00023180"/>
    </source>
</evidence>
<comment type="similarity">
    <text evidence="1">Belongs to the tectonic family.</text>
</comment>